<feature type="compositionally biased region" description="Acidic residues" evidence="1">
    <location>
        <begin position="1"/>
        <end position="10"/>
    </location>
</feature>
<dbReference type="EMBL" id="JPKY01000143">
    <property type="protein sequence ID" value="KFH41163.1"/>
    <property type="molecule type" value="Genomic_DNA"/>
</dbReference>
<dbReference type="OrthoDB" id="3926209at2759"/>
<evidence type="ECO:0000313" key="3">
    <source>
        <dbReference type="Proteomes" id="UP000029964"/>
    </source>
</evidence>
<feature type="region of interest" description="Disordered" evidence="1">
    <location>
        <begin position="295"/>
        <end position="319"/>
    </location>
</feature>
<evidence type="ECO:0008006" key="4">
    <source>
        <dbReference type="Google" id="ProtNLM"/>
    </source>
</evidence>
<feature type="compositionally biased region" description="Basic residues" evidence="1">
    <location>
        <begin position="308"/>
        <end position="319"/>
    </location>
</feature>
<evidence type="ECO:0000256" key="1">
    <source>
        <dbReference type="SAM" id="MobiDB-lite"/>
    </source>
</evidence>
<proteinExistence type="predicted"/>
<dbReference type="AlphaFoldDB" id="A0A086SVN1"/>
<reference evidence="3" key="1">
    <citation type="journal article" date="2014" name="Genome Announc.">
        <title>Genome sequence and annotation of Acremonium chrysogenum, producer of the beta-lactam antibiotic cephalosporin C.</title>
        <authorList>
            <person name="Terfehr D."/>
            <person name="Dahlmann T.A."/>
            <person name="Specht T."/>
            <person name="Zadra I."/>
            <person name="Kuernsteiner H."/>
            <person name="Kueck U."/>
        </authorList>
    </citation>
    <scope>NUCLEOTIDE SEQUENCE [LARGE SCALE GENOMIC DNA]</scope>
    <source>
        <strain evidence="3">ATCC 11550 / CBS 779.69 / DSM 880 / IAM 14645 / JCM 23072 / IMI 49137</strain>
    </source>
</reference>
<name>A0A086SVN1_HAPC1</name>
<dbReference type="PANTHER" id="PTHR47843:SF3">
    <property type="entry name" value="BTB DOMAIN-CONTAINING PROTEIN"/>
    <property type="match status" value="1"/>
</dbReference>
<dbReference type="PANTHER" id="PTHR47843">
    <property type="entry name" value="BTB DOMAIN-CONTAINING PROTEIN-RELATED"/>
    <property type="match status" value="1"/>
</dbReference>
<dbReference type="Gene3D" id="3.30.710.10">
    <property type="entry name" value="Potassium Channel Kv1.1, Chain A"/>
    <property type="match status" value="1"/>
</dbReference>
<dbReference type="Proteomes" id="UP000029964">
    <property type="component" value="Unassembled WGS sequence"/>
</dbReference>
<sequence length="319" mass="35083">MPQDIEESVADESPANPGGDVEMTEGAAAESTEATQGETIPEGSEKPAAEGEPANTRTSFVSYLVSPIVTLSIGSPEESQTLLTAHQALLEQSPYFAEICGTFADDGSVSTQSNPPPREPGRQFEAGNGKESLLTLRKQQPRQIDLPEEDIDAVGSFLEFLYTGEYFPRKLPGQRVLEEDPTAPSVDDTGDQLLKHARVYTLAEKFGINTLKRLSSSKIHCINSTARGEIAYTRYVYANTRPDDTKVRAPIASFWATRSHTLRAEVEDEFKTLCLEYPQFGYDVLTRVLDDKLKRERNEKMHPATGSGRKRARHSSGAA</sequence>
<dbReference type="HOGENOM" id="CLU_068952_0_0_1"/>
<feature type="region of interest" description="Disordered" evidence="1">
    <location>
        <begin position="106"/>
        <end position="128"/>
    </location>
</feature>
<dbReference type="InterPro" id="IPR011333">
    <property type="entry name" value="SKP1/BTB/POZ_sf"/>
</dbReference>
<feature type="compositionally biased region" description="Low complexity" evidence="1">
    <location>
        <begin position="24"/>
        <end position="39"/>
    </location>
</feature>
<protein>
    <recommendedName>
        <fullName evidence="4">BTB domain-containing protein</fullName>
    </recommendedName>
</protein>
<feature type="region of interest" description="Disordered" evidence="1">
    <location>
        <begin position="1"/>
        <end position="55"/>
    </location>
</feature>
<evidence type="ECO:0000313" key="2">
    <source>
        <dbReference type="EMBL" id="KFH41163.1"/>
    </source>
</evidence>
<organism evidence="2 3">
    <name type="scientific">Hapsidospora chrysogenum (strain ATCC 11550 / CBS 779.69 / DSM 880 / IAM 14645 / JCM 23072 / IMI 49137)</name>
    <name type="common">Acremonium chrysogenum</name>
    <dbReference type="NCBI Taxonomy" id="857340"/>
    <lineage>
        <taxon>Eukaryota</taxon>
        <taxon>Fungi</taxon>
        <taxon>Dikarya</taxon>
        <taxon>Ascomycota</taxon>
        <taxon>Pezizomycotina</taxon>
        <taxon>Sordariomycetes</taxon>
        <taxon>Hypocreomycetidae</taxon>
        <taxon>Hypocreales</taxon>
        <taxon>Bionectriaceae</taxon>
        <taxon>Hapsidospora</taxon>
    </lineage>
</organism>
<gene>
    <name evidence="2" type="ORF">ACRE_081490</name>
</gene>
<comment type="caution">
    <text evidence="2">The sequence shown here is derived from an EMBL/GenBank/DDBJ whole genome shotgun (WGS) entry which is preliminary data.</text>
</comment>
<accession>A0A086SVN1</accession>
<keyword evidence="3" id="KW-1185">Reference proteome</keyword>